<organism evidence="1 2">
    <name type="scientific">Klebsiella oxytoca</name>
    <dbReference type="NCBI Taxonomy" id="571"/>
    <lineage>
        <taxon>Bacteria</taxon>
        <taxon>Pseudomonadati</taxon>
        <taxon>Pseudomonadota</taxon>
        <taxon>Gammaproteobacteria</taxon>
        <taxon>Enterobacterales</taxon>
        <taxon>Enterobacteriaceae</taxon>
        <taxon>Klebsiella/Raoultella group</taxon>
        <taxon>Klebsiella</taxon>
    </lineage>
</organism>
<accession>A0A318F9Y1</accession>
<protein>
    <submittedName>
        <fullName evidence="1">Uncharacterized protein</fullName>
    </submittedName>
</protein>
<evidence type="ECO:0000313" key="2">
    <source>
        <dbReference type="Proteomes" id="UP000247485"/>
    </source>
</evidence>
<comment type="caution">
    <text evidence="1">The sequence shown here is derived from an EMBL/GenBank/DDBJ whole genome shotgun (WGS) entry which is preliminary data.</text>
</comment>
<dbReference type="Proteomes" id="UP000247485">
    <property type="component" value="Unassembled WGS sequence"/>
</dbReference>
<name>A0A318F9Y1_KLEOX</name>
<reference evidence="1 2" key="1">
    <citation type="submission" date="2018-05" db="EMBL/GenBank/DDBJ databases">
        <title>Freshwater and sediment microbial communities from various areas in North America, analyzing microbe dynamics in response to fracking.</title>
        <authorList>
            <person name="Lamendella R."/>
        </authorList>
    </citation>
    <scope>NUCLEOTIDE SEQUENCE [LARGE SCALE GENOMIC DNA]</scope>
    <source>
        <strain evidence="1 2">67</strain>
    </source>
</reference>
<proteinExistence type="predicted"/>
<dbReference type="AlphaFoldDB" id="A0A318F9Y1"/>
<dbReference type="EMBL" id="QJJG01000030">
    <property type="protein sequence ID" value="PXW36447.1"/>
    <property type="molecule type" value="Genomic_DNA"/>
</dbReference>
<sequence length="48" mass="5641">MLDITNSVDKWVKNPSELRFEVDPNFLLALQISSKCTFSLLFYKPPFF</sequence>
<gene>
    <name evidence="1" type="ORF">DET57_13021</name>
</gene>
<evidence type="ECO:0000313" key="1">
    <source>
        <dbReference type="EMBL" id="PXW36447.1"/>
    </source>
</evidence>